<organism evidence="2 3">
    <name type="scientific">Tetrapyrgos nigripes</name>
    <dbReference type="NCBI Taxonomy" id="182062"/>
    <lineage>
        <taxon>Eukaryota</taxon>
        <taxon>Fungi</taxon>
        <taxon>Dikarya</taxon>
        <taxon>Basidiomycota</taxon>
        <taxon>Agaricomycotina</taxon>
        <taxon>Agaricomycetes</taxon>
        <taxon>Agaricomycetidae</taxon>
        <taxon>Agaricales</taxon>
        <taxon>Marasmiineae</taxon>
        <taxon>Marasmiaceae</taxon>
        <taxon>Tetrapyrgos</taxon>
    </lineage>
</organism>
<keyword evidence="3" id="KW-1185">Reference proteome</keyword>
<comment type="caution">
    <text evidence="2">The sequence shown here is derived from an EMBL/GenBank/DDBJ whole genome shotgun (WGS) entry which is preliminary data.</text>
</comment>
<proteinExistence type="predicted"/>
<dbReference type="OrthoDB" id="3222020at2759"/>
<feature type="region of interest" description="Disordered" evidence="1">
    <location>
        <begin position="343"/>
        <end position="363"/>
    </location>
</feature>
<evidence type="ECO:0000256" key="1">
    <source>
        <dbReference type="SAM" id="MobiDB-lite"/>
    </source>
</evidence>
<evidence type="ECO:0000313" key="2">
    <source>
        <dbReference type="EMBL" id="KAF5333015.1"/>
    </source>
</evidence>
<accession>A0A8H5C0T4</accession>
<sequence>MLSFLVSQPHSDMFLNSIDIASIQVTDFIWHQPYPVDAYTHLRLLKNGWKSHSYKTSFAKHSSGGSTGWKFCIDNANTYSIEMYTSSRSCPGTRRLGMNWQEYENRILNPSDLSNFRYVHPSDDESPTSPAHESILACDFKTTLGCVTLHIIVPVSSPTLHDHLHRASTLTTVPVGAILCAVEKLEPLFEPFSMAADIASEIHPIVKGIVGSFRAVHHVLKGISQLNKEIRSLLEEMCAMLRHLDKLRSFVKEDSETEDLRLLLLKMESVMKHTCDFVQVWHDSEKRKGALLTSLSREQTLGIKKLQAQFLDVKSDLDRGIAVEMFVRTRILSDKLGSLPFPSQERLSTEMPDDPPAYDSWGMNRRMVKS</sequence>
<evidence type="ECO:0000313" key="3">
    <source>
        <dbReference type="Proteomes" id="UP000559256"/>
    </source>
</evidence>
<protein>
    <submittedName>
        <fullName evidence="2">Uncharacterized protein</fullName>
    </submittedName>
</protein>
<reference evidence="2 3" key="1">
    <citation type="journal article" date="2020" name="ISME J.">
        <title>Uncovering the hidden diversity of litter-decomposition mechanisms in mushroom-forming fungi.</title>
        <authorList>
            <person name="Floudas D."/>
            <person name="Bentzer J."/>
            <person name="Ahren D."/>
            <person name="Johansson T."/>
            <person name="Persson P."/>
            <person name="Tunlid A."/>
        </authorList>
    </citation>
    <scope>NUCLEOTIDE SEQUENCE [LARGE SCALE GENOMIC DNA]</scope>
    <source>
        <strain evidence="2 3">CBS 291.85</strain>
    </source>
</reference>
<dbReference type="Proteomes" id="UP000559256">
    <property type="component" value="Unassembled WGS sequence"/>
</dbReference>
<gene>
    <name evidence="2" type="ORF">D9758_015181</name>
</gene>
<dbReference type="AlphaFoldDB" id="A0A8H5C0T4"/>
<dbReference type="EMBL" id="JAACJM010000293">
    <property type="protein sequence ID" value="KAF5333015.1"/>
    <property type="molecule type" value="Genomic_DNA"/>
</dbReference>
<name>A0A8H5C0T4_9AGAR</name>